<accession>A0ABR3FHD1</accession>
<feature type="compositionally biased region" description="Acidic residues" evidence="1">
    <location>
        <begin position="81"/>
        <end position="96"/>
    </location>
</feature>
<sequence>MSGKSRSIYERLGLPDEPAPVFDYNKSVFDQDNWQDQSSYKPPTPPRDLTPDRDIELPAIIIMPQHSRTLVDADQNAPASVDEEEAQEDELMEDEDVVKALTPKKSGKKSSKKQKAGDREEIGEIDELADEEEENIDPKSKPKKRKKAVNTDNNNNTLASASGPNTRKKRATARKTQERMVEEENDNDTNNDEPISKKPKKAAGTAKASKPTASDLEAAKKLTFQVPTLGGFNKRLLVPTDCDYEDVLDMIHEVVGCSEIQKKPQLEYKMGGPRTKADPVEFGSQHDWEILVKDSTGSKKVLPNFYIQLFPSNYIDSLRQHLESVNKPSGKTKASSTNLFVRSTTGKSKNSKKKEKEELKLPLMKFDGSSNMDDGPDIKSNSAERVDDDLDDKEVMRAVYKELRGHLAKCARCGKEESCKIDRNAQHVNPTHNQLWTWSSAIFHKQPGVTLDTPPKTDMFSAFYPQTRDHICSRSNSSHASINSAPAPSTPVTNVRHMMEAFTPLITALAGCQHASSVSPPSVPSRAAVAALSSSLVSPSTIVHTELDVFLRNLHEHHPKRSLDLLIDRFTNNGFYSVYELSSLKPKDLTGSLYDMKLGNTPFLLQQAKDKVEHCKQLNNVQ</sequence>
<feature type="region of interest" description="Disordered" evidence="1">
    <location>
        <begin position="365"/>
        <end position="384"/>
    </location>
</feature>
<comment type="caution">
    <text evidence="2">The sequence shown here is derived from an EMBL/GenBank/DDBJ whole genome shotgun (WGS) entry which is preliminary data.</text>
</comment>
<feature type="region of interest" description="Disordered" evidence="1">
    <location>
        <begin position="1"/>
        <end position="213"/>
    </location>
</feature>
<dbReference type="EMBL" id="JBAHYK010000366">
    <property type="protein sequence ID" value="KAL0574774.1"/>
    <property type="molecule type" value="Genomic_DNA"/>
</dbReference>
<gene>
    <name evidence="2" type="ORF">V5O48_007185</name>
</gene>
<evidence type="ECO:0000313" key="3">
    <source>
        <dbReference type="Proteomes" id="UP001465976"/>
    </source>
</evidence>
<feature type="compositionally biased region" description="Polar residues" evidence="1">
    <location>
        <begin position="150"/>
        <end position="165"/>
    </location>
</feature>
<evidence type="ECO:0000256" key="1">
    <source>
        <dbReference type="SAM" id="MobiDB-lite"/>
    </source>
</evidence>
<name>A0ABR3FHD1_9AGAR</name>
<dbReference type="Proteomes" id="UP001465976">
    <property type="component" value="Unassembled WGS sequence"/>
</dbReference>
<feature type="compositionally biased region" description="Low complexity" evidence="1">
    <location>
        <begin position="202"/>
        <end position="213"/>
    </location>
</feature>
<feature type="compositionally biased region" description="Polar residues" evidence="1">
    <location>
        <begin position="28"/>
        <end position="41"/>
    </location>
</feature>
<proteinExistence type="predicted"/>
<protein>
    <submittedName>
        <fullName evidence="2">Uncharacterized protein</fullName>
    </submittedName>
</protein>
<keyword evidence="3" id="KW-1185">Reference proteome</keyword>
<feature type="compositionally biased region" description="Acidic residues" evidence="1">
    <location>
        <begin position="123"/>
        <end position="135"/>
    </location>
</feature>
<organism evidence="2 3">
    <name type="scientific">Marasmius crinis-equi</name>
    <dbReference type="NCBI Taxonomy" id="585013"/>
    <lineage>
        <taxon>Eukaryota</taxon>
        <taxon>Fungi</taxon>
        <taxon>Dikarya</taxon>
        <taxon>Basidiomycota</taxon>
        <taxon>Agaricomycotina</taxon>
        <taxon>Agaricomycetes</taxon>
        <taxon>Agaricomycetidae</taxon>
        <taxon>Agaricales</taxon>
        <taxon>Marasmiineae</taxon>
        <taxon>Marasmiaceae</taxon>
        <taxon>Marasmius</taxon>
    </lineage>
</organism>
<evidence type="ECO:0000313" key="2">
    <source>
        <dbReference type="EMBL" id="KAL0574774.1"/>
    </source>
</evidence>
<reference evidence="2 3" key="1">
    <citation type="submission" date="2024-02" db="EMBL/GenBank/DDBJ databases">
        <title>A draft genome for the cacao thread blight pathogen Marasmius crinis-equi.</title>
        <authorList>
            <person name="Cohen S.P."/>
            <person name="Baruah I.K."/>
            <person name="Amoako-Attah I."/>
            <person name="Bukari Y."/>
            <person name="Meinhardt L.W."/>
            <person name="Bailey B.A."/>
        </authorList>
    </citation>
    <scope>NUCLEOTIDE SEQUENCE [LARGE SCALE GENOMIC DNA]</scope>
    <source>
        <strain evidence="2 3">GH-76</strain>
    </source>
</reference>
<feature type="compositionally biased region" description="Basic residues" evidence="1">
    <location>
        <begin position="105"/>
        <end position="114"/>
    </location>
</feature>